<dbReference type="CDD" id="cd06260">
    <property type="entry name" value="DUF820-like"/>
    <property type="match status" value="1"/>
</dbReference>
<dbReference type="PANTHER" id="PTHR35400:SF3">
    <property type="entry name" value="SLL1072 PROTEIN"/>
    <property type="match status" value="1"/>
</dbReference>
<reference evidence="2 3" key="1">
    <citation type="submission" date="2016-07" db="EMBL/GenBank/DDBJ databases">
        <title>Draft genome sequence of Prauserella muralis DSM 45305, isolated from a mould-covered wall in an indoor environment.</title>
        <authorList>
            <person name="Ruckert C."/>
            <person name="Albersmeier A."/>
            <person name="Jiang C.-L."/>
            <person name="Jiang Y."/>
            <person name="Kalinowski J."/>
            <person name="Schneider O."/>
            <person name="Winkler A."/>
            <person name="Zotchev S.B."/>
        </authorList>
    </citation>
    <scope>NUCLEOTIDE SEQUENCE [LARGE SCALE GENOMIC DNA]</scope>
    <source>
        <strain evidence="2 3">DSM 45305</strain>
    </source>
</reference>
<name>A0A2V4B9N3_9PSEU</name>
<sequence length="191" mass="21178">MSVETWPHHLLSLEDWEALPEDTRYRFEAIEGVLIVAPRPVSLHQRAVTRLGYLLDEQLPTELSALAEVEVLVAEHPLTIRVPDVIVAAAALVDGNAARFQAADLTLAVEILSEGSRRTDTVTKFSEYAEVGIEHYWIVDLDDPVSMTTYRLIDGHYENFGEFSGQATLDLAGSPITLDLAALTSSRARRH</sequence>
<dbReference type="PANTHER" id="PTHR35400">
    <property type="entry name" value="SLR1083 PROTEIN"/>
    <property type="match status" value="1"/>
</dbReference>
<organism evidence="2 3">
    <name type="scientific">Prauserella muralis</name>
    <dbReference type="NCBI Taxonomy" id="588067"/>
    <lineage>
        <taxon>Bacteria</taxon>
        <taxon>Bacillati</taxon>
        <taxon>Actinomycetota</taxon>
        <taxon>Actinomycetes</taxon>
        <taxon>Pseudonocardiales</taxon>
        <taxon>Pseudonocardiaceae</taxon>
        <taxon>Prauserella</taxon>
    </lineage>
</organism>
<dbReference type="InterPro" id="IPR011335">
    <property type="entry name" value="Restrct_endonuc-II-like"/>
</dbReference>
<dbReference type="AlphaFoldDB" id="A0A2V4B9N3"/>
<protein>
    <recommendedName>
        <fullName evidence="1">Putative restriction endonuclease domain-containing protein</fullName>
    </recommendedName>
</protein>
<dbReference type="RefSeq" id="WP_245992352.1">
    <property type="nucleotide sequence ID" value="NZ_MASW01000001.1"/>
</dbReference>
<gene>
    <name evidence="2" type="ORF">BAY60_05750</name>
</gene>
<feature type="domain" description="Putative restriction endonuclease" evidence="1">
    <location>
        <begin position="14"/>
        <end position="172"/>
    </location>
</feature>
<dbReference type="InterPro" id="IPR008538">
    <property type="entry name" value="Uma2"/>
</dbReference>
<keyword evidence="3" id="KW-1185">Reference proteome</keyword>
<dbReference type="Pfam" id="PF05685">
    <property type="entry name" value="Uma2"/>
    <property type="match status" value="1"/>
</dbReference>
<dbReference type="SUPFAM" id="SSF52980">
    <property type="entry name" value="Restriction endonuclease-like"/>
    <property type="match status" value="1"/>
</dbReference>
<dbReference type="Gene3D" id="3.90.1570.10">
    <property type="entry name" value="tt1808, chain A"/>
    <property type="match status" value="1"/>
</dbReference>
<evidence type="ECO:0000313" key="2">
    <source>
        <dbReference type="EMBL" id="PXY31836.1"/>
    </source>
</evidence>
<proteinExistence type="predicted"/>
<evidence type="ECO:0000259" key="1">
    <source>
        <dbReference type="Pfam" id="PF05685"/>
    </source>
</evidence>
<comment type="caution">
    <text evidence="2">The sequence shown here is derived from an EMBL/GenBank/DDBJ whole genome shotgun (WGS) entry which is preliminary data.</text>
</comment>
<dbReference type="Proteomes" id="UP000249915">
    <property type="component" value="Unassembled WGS sequence"/>
</dbReference>
<evidence type="ECO:0000313" key="3">
    <source>
        <dbReference type="Proteomes" id="UP000249915"/>
    </source>
</evidence>
<dbReference type="EMBL" id="MASW01000001">
    <property type="protein sequence ID" value="PXY31836.1"/>
    <property type="molecule type" value="Genomic_DNA"/>
</dbReference>
<accession>A0A2V4B9N3</accession>
<dbReference type="InterPro" id="IPR012296">
    <property type="entry name" value="Nuclease_put_TT1808"/>
</dbReference>